<comment type="caution">
    <text evidence="3">The sequence shown here is derived from an EMBL/GenBank/DDBJ whole genome shotgun (WGS) entry which is preliminary data.</text>
</comment>
<accession>A0A9Q0M3D9</accession>
<proteinExistence type="predicted"/>
<keyword evidence="2" id="KW-0472">Membrane</keyword>
<dbReference type="Proteomes" id="UP001142055">
    <property type="component" value="Chromosome 3"/>
</dbReference>
<name>A0A9Q0M3D9_BLOTA</name>
<dbReference type="AlphaFoldDB" id="A0A9Q0M3D9"/>
<organism evidence="3 4">
    <name type="scientific">Blomia tropicalis</name>
    <name type="common">Mite</name>
    <dbReference type="NCBI Taxonomy" id="40697"/>
    <lineage>
        <taxon>Eukaryota</taxon>
        <taxon>Metazoa</taxon>
        <taxon>Ecdysozoa</taxon>
        <taxon>Arthropoda</taxon>
        <taxon>Chelicerata</taxon>
        <taxon>Arachnida</taxon>
        <taxon>Acari</taxon>
        <taxon>Acariformes</taxon>
        <taxon>Sarcoptiformes</taxon>
        <taxon>Astigmata</taxon>
        <taxon>Glycyphagoidea</taxon>
        <taxon>Echimyopodidae</taxon>
        <taxon>Blomia</taxon>
    </lineage>
</organism>
<dbReference type="EMBL" id="JAPWDV010000003">
    <property type="protein sequence ID" value="KAJ6217152.1"/>
    <property type="molecule type" value="Genomic_DNA"/>
</dbReference>
<sequence>KDNEPRERKKERKKGERERKRERGRARAHYGLLSRVLMKTSGGRKCKQTWSQACLQVLDNITSINESSRSMASLVEKAMMSIGEATLVVAILIHFILGVVLILDER</sequence>
<feature type="region of interest" description="Disordered" evidence="1">
    <location>
        <begin position="1"/>
        <end position="26"/>
    </location>
</feature>
<feature type="non-terminal residue" evidence="3">
    <location>
        <position position="1"/>
    </location>
</feature>
<evidence type="ECO:0000313" key="3">
    <source>
        <dbReference type="EMBL" id="KAJ6217152.1"/>
    </source>
</evidence>
<evidence type="ECO:0000256" key="1">
    <source>
        <dbReference type="SAM" id="MobiDB-lite"/>
    </source>
</evidence>
<keyword evidence="2" id="KW-0812">Transmembrane</keyword>
<keyword evidence="4" id="KW-1185">Reference proteome</keyword>
<keyword evidence="2" id="KW-1133">Transmembrane helix</keyword>
<protein>
    <submittedName>
        <fullName evidence="3">Uncharacterized protein</fullName>
    </submittedName>
</protein>
<evidence type="ECO:0000256" key="2">
    <source>
        <dbReference type="SAM" id="Phobius"/>
    </source>
</evidence>
<feature type="transmembrane region" description="Helical" evidence="2">
    <location>
        <begin position="78"/>
        <end position="103"/>
    </location>
</feature>
<evidence type="ECO:0000313" key="4">
    <source>
        <dbReference type="Proteomes" id="UP001142055"/>
    </source>
</evidence>
<gene>
    <name evidence="3" type="ORF">RDWZM_008309</name>
</gene>
<reference evidence="3" key="1">
    <citation type="submission" date="2022-12" db="EMBL/GenBank/DDBJ databases">
        <title>Genome assemblies of Blomia tropicalis.</title>
        <authorList>
            <person name="Cui Y."/>
        </authorList>
    </citation>
    <scope>NUCLEOTIDE SEQUENCE</scope>
    <source>
        <tissue evidence="3">Adult mites</tissue>
    </source>
</reference>
<feature type="compositionally biased region" description="Basic and acidic residues" evidence="1">
    <location>
        <begin position="1"/>
        <end position="21"/>
    </location>
</feature>